<dbReference type="Proteomes" id="UP001199816">
    <property type="component" value="Unassembled WGS sequence"/>
</dbReference>
<evidence type="ECO:0000259" key="1">
    <source>
        <dbReference type="Pfam" id="PF04734"/>
    </source>
</evidence>
<dbReference type="EMBL" id="JAJNEC010000005">
    <property type="protein sequence ID" value="MCD2422700.1"/>
    <property type="molecule type" value="Genomic_DNA"/>
</dbReference>
<dbReference type="RefSeq" id="WP_231003946.1">
    <property type="nucleotide sequence ID" value="NZ_JAJNEC010000005.1"/>
</dbReference>
<keyword evidence="3" id="KW-1185">Reference proteome</keyword>
<evidence type="ECO:0000313" key="3">
    <source>
        <dbReference type="Proteomes" id="UP001199816"/>
    </source>
</evidence>
<dbReference type="InterPro" id="IPR031329">
    <property type="entry name" value="NEUT/ALK_ceramidase_N"/>
</dbReference>
<protein>
    <submittedName>
        <fullName evidence="2">Neutral/alkaline non-lysosomal ceramidase N-terminal domain-containing protein</fullName>
    </submittedName>
</protein>
<sequence length="435" mass="46884">MIKAGAFAIDITPKKSLQLAGYPFVARKSTGVHDPLQASVLYLHSEGKELLFISCDLIYVGRATVLRVQEQVEMTHGIPRQHIMITATHTHSGPATVTFIAGAHDTLLQPVDEAYLAFLEAQILEAVQQALAQAVIAEAGFAKADATGIGTNRHHPDAASDLAVPVLMVRRKADAAVMACMVICSMHPTVLHEDSTLYSGDFPGLARALLQEHFSADTVFLFQLGTAGNQSPRHVTTGNTFEEARRLAGILVNAILTAMRDIRYQSSLEITTARANLTLVRKSFPSPAAAAGYVATCKNALDTARAGGYSPQEIRSREVNWFGAKEMAHLSVLAAGGQLEELYRKTEQAEILIFKTGLFTFIGWPGEIFVEYGLEIKNSYPDAAVITLANGELQGYIVTPDAASRGVYEASNAIFDPSCGALLVAKTKNLLDTLQ</sequence>
<name>A0ABS8PNM5_9BACT</name>
<organism evidence="2 3">
    <name type="scientific">Niabella pedocola</name>
    <dbReference type="NCBI Taxonomy" id="1752077"/>
    <lineage>
        <taxon>Bacteria</taxon>
        <taxon>Pseudomonadati</taxon>
        <taxon>Bacteroidota</taxon>
        <taxon>Chitinophagia</taxon>
        <taxon>Chitinophagales</taxon>
        <taxon>Chitinophagaceae</taxon>
        <taxon>Niabella</taxon>
    </lineage>
</organism>
<dbReference type="Pfam" id="PF04734">
    <property type="entry name" value="Ceramidase_alk"/>
    <property type="match status" value="1"/>
</dbReference>
<evidence type="ECO:0000313" key="2">
    <source>
        <dbReference type="EMBL" id="MCD2422700.1"/>
    </source>
</evidence>
<comment type="caution">
    <text evidence="2">The sequence shown here is derived from an EMBL/GenBank/DDBJ whole genome shotgun (WGS) entry which is preliminary data.</text>
</comment>
<accession>A0ABS8PNM5</accession>
<feature type="domain" description="Neutral/alkaline non-lysosomal ceramidase N-terminal" evidence="1">
    <location>
        <begin position="5"/>
        <end position="217"/>
    </location>
</feature>
<reference evidence="2 3" key="1">
    <citation type="submission" date="2021-11" db="EMBL/GenBank/DDBJ databases">
        <title>Genomic of Niabella pedocola.</title>
        <authorList>
            <person name="Wu T."/>
        </authorList>
    </citation>
    <scope>NUCLEOTIDE SEQUENCE [LARGE SCALE GENOMIC DNA]</scope>
    <source>
        <strain evidence="2 3">JCM 31011</strain>
    </source>
</reference>
<proteinExistence type="predicted"/>
<gene>
    <name evidence="2" type="ORF">LQ567_08005</name>
</gene>